<dbReference type="SUPFAM" id="SSF52047">
    <property type="entry name" value="RNI-like"/>
    <property type="match status" value="1"/>
</dbReference>
<evidence type="ECO:0000256" key="2">
    <source>
        <dbReference type="SAM" id="MobiDB-lite"/>
    </source>
</evidence>
<dbReference type="PROSITE" id="PS00018">
    <property type="entry name" value="EF_HAND_1"/>
    <property type="match status" value="2"/>
</dbReference>
<evidence type="ECO:0000256" key="1">
    <source>
        <dbReference type="ARBA" id="ARBA00022837"/>
    </source>
</evidence>
<dbReference type="AlphaFoldDB" id="A0A6G0WEQ4"/>
<dbReference type="SUPFAM" id="SSF47473">
    <property type="entry name" value="EF-hand"/>
    <property type="match status" value="1"/>
</dbReference>
<reference evidence="4 5" key="1">
    <citation type="submission" date="2019-07" db="EMBL/GenBank/DDBJ databases">
        <title>Genomics analysis of Aphanomyces spp. identifies a new class of oomycete effector associated with host adaptation.</title>
        <authorList>
            <person name="Gaulin E."/>
        </authorList>
    </citation>
    <scope>NUCLEOTIDE SEQUENCE [LARGE SCALE GENOMIC DNA]</scope>
    <source>
        <strain evidence="4 5">ATCC 201684</strain>
    </source>
</reference>
<accession>A0A6G0WEQ4</accession>
<proteinExistence type="predicted"/>
<dbReference type="PANTHER" id="PTHR24114">
    <property type="entry name" value="LEUCINE RICH REPEAT FAMILY PROTEIN"/>
    <property type="match status" value="1"/>
</dbReference>
<dbReference type="Pfam" id="PF13516">
    <property type="entry name" value="LRR_6"/>
    <property type="match status" value="5"/>
</dbReference>
<dbReference type="Proteomes" id="UP000481153">
    <property type="component" value="Unassembled WGS sequence"/>
</dbReference>
<dbReference type="SMART" id="SM00054">
    <property type="entry name" value="EFh"/>
    <property type="match status" value="2"/>
</dbReference>
<keyword evidence="1" id="KW-0106">Calcium</keyword>
<dbReference type="InterPro" id="IPR052394">
    <property type="entry name" value="LRR-containing"/>
</dbReference>
<dbReference type="VEuPathDB" id="FungiDB:AeMF1_019409"/>
<dbReference type="InterPro" id="IPR002048">
    <property type="entry name" value="EF_hand_dom"/>
</dbReference>
<dbReference type="GO" id="GO:0005509">
    <property type="term" value="F:calcium ion binding"/>
    <property type="evidence" value="ECO:0007669"/>
    <property type="project" value="InterPro"/>
</dbReference>
<dbReference type="PROSITE" id="PS50222">
    <property type="entry name" value="EF_HAND_2"/>
    <property type="match status" value="2"/>
</dbReference>
<dbReference type="InterPro" id="IPR032675">
    <property type="entry name" value="LRR_dom_sf"/>
</dbReference>
<keyword evidence="5" id="KW-1185">Reference proteome</keyword>
<evidence type="ECO:0000313" key="4">
    <source>
        <dbReference type="EMBL" id="KAF0725852.1"/>
    </source>
</evidence>
<protein>
    <recommendedName>
        <fullName evidence="3">EF-hand domain-containing protein</fullName>
    </recommendedName>
</protein>
<gene>
    <name evidence="4" type="ORF">Ae201684_015814</name>
</gene>
<dbReference type="Pfam" id="PF13499">
    <property type="entry name" value="EF-hand_7"/>
    <property type="match status" value="1"/>
</dbReference>
<dbReference type="InterPro" id="IPR001611">
    <property type="entry name" value="Leu-rich_rpt"/>
</dbReference>
<feature type="domain" description="EF-hand" evidence="3">
    <location>
        <begin position="619"/>
        <end position="654"/>
    </location>
</feature>
<comment type="caution">
    <text evidence="4">The sequence shown here is derived from an EMBL/GenBank/DDBJ whole genome shotgun (WGS) entry which is preliminary data.</text>
</comment>
<dbReference type="PANTHER" id="PTHR24114:SF2">
    <property type="entry name" value="F-BOX DOMAIN-CONTAINING PROTEIN-RELATED"/>
    <property type="match status" value="1"/>
</dbReference>
<dbReference type="EMBL" id="VJMJ01000232">
    <property type="protein sequence ID" value="KAF0725852.1"/>
    <property type="molecule type" value="Genomic_DNA"/>
</dbReference>
<feature type="domain" description="EF-hand" evidence="3">
    <location>
        <begin position="655"/>
        <end position="690"/>
    </location>
</feature>
<dbReference type="InterPro" id="IPR011992">
    <property type="entry name" value="EF-hand-dom_pair"/>
</dbReference>
<evidence type="ECO:0000259" key="3">
    <source>
        <dbReference type="PROSITE" id="PS50222"/>
    </source>
</evidence>
<dbReference type="Gene3D" id="3.80.10.10">
    <property type="entry name" value="Ribonuclease Inhibitor"/>
    <property type="match status" value="3"/>
</dbReference>
<sequence>MKPIVIDEEREKDELTLVTVENKPKKKKKRTTQTLSRRRSAETSSHIHKIPPPLGRSATISNIPMIKLKHKENDRHRHKTHDPDWDISILNKNWEISDDIKTALPALVQTNLRTARGPSAPSADQRFLNSTKLTVPTLKQPVHQGSSPDLQLMMDEVKDEALEKLTESDRRKYFGVSGKTEMAQVTAKLASQMYLFSSADELLETNHDIEQYEPSNDTVGIFAGPLTARHKYSAMCLIAQLPPSIRLMIRNQCGPEINVSHMAMGDEMCKIFAQCLIDLPMVTSLNVRNNRLTDSGIGALVHVCLNKDDLTCLDLSENKVDGDAAEALAEYVAAPTCALTELRMNKSDVDDGEVLGFACALHTNTSLRTLELSGNLIGSAEMMNVVKPSLITGGEAIAEMLCNNSFLTKLDLSWNKIRLNSAVELGRALAANNGLIELNLAYNAFGNDGTQAIGMALHKNNCLQVLDLSHNNIHGQAAFVIAQALQANDTITTICLDGNPLGKLGCQGLLHAVAISSNRSLSIPMNGCNFDVFDPNSFNPEEASGHYDLNLSIPYEKSIFMELVRCASTKTGCKFISMVHVVDKVAKTIHVECRDVGTTTIEVSRRRSSNHARIFASRMSQQALEALFVELDKDNSGAIDAMELENGMISMGIEPEVGEASRLIARFDIDGTGLIELNEFTELMASFNVLPKAKRELIDLATDRPFEVPASGQMLVEFVDLHIPSEHQEAHTRESVGHLIRNLKDNHSHIQMLAMAKNGMYFKEREAQMIIDSILDGSDIVEAMATILPHMIDASNACQLIECNITTSAQRLRLQHLLRFSFGPIVGLCTGRYRLEMAEPLDRIAAKKLMEISNKTMLWKKRYEMFDTSQHNNYQCFRNETFNGKPIVLENAFCDKIPKFGVLEFDFVHMASRPMPRPGQADIQPMSSKRFQQFLEKMHAVGLDELPHSQVPHCYRVLNENVYTQMLKMQKNRAHFGGGISAVTEITLNGEKTTITVRRMIMELYYLLSSRWISVKQTVRFFTLWPRAFQAARLDVLLIFFDRITDMYNFQQIFPLLTDDEIAQLLYRVGWLHVWSPLVPDIYYELDLSIYEQREVAKMLVQLALNEPGENWQNETYGWNRGDPIPGWQLNQSWLGEGKFPEKGYLTLDYYSGADKGCSPVWHTRCTLSKHVLARPPDTQHMPEFIHHTTSLTLNTVRDLTPKPVVAHAIQPKKKS</sequence>
<dbReference type="SMART" id="SM00368">
    <property type="entry name" value="LRR_RI"/>
    <property type="match status" value="7"/>
</dbReference>
<organism evidence="4 5">
    <name type="scientific">Aphanomyces euteiches</name>
    <dbReference type="NCBI Taxonomy" id="100861"/>
    <lineage>
        <taxon>Eukaryota</taxon>
        <taxon>Sar</taxon>
        <taxon>Stramenopiles</taxon>
        <taxon>Oomycota</taxon>
        <taxon>Saprolegniomycetes</taxon>
        <taxon>Saprolegniales</taxon>
        <taxon>Verrucalvaceae</taxon>
        <taxon>Aphanomyces</taxon>
    </lineage>
</organism>
<dbReference type="InterPro" id="IPR018247">
    <property type="entry name" value="EF_Hand_1_Ca_BS"/>
</dbReference>
<evidence type="ECO:0000313" key="5">
    <source>
        <dbReference type="Proteomes" id="UP000481153"/>
    </source>
</evidence>
<name>A0A6G0WEQ4_9STRA</name>
<feature type="region of interest" description="Disordered" evidence="2">
    <location>
        <begin position="17"/>
        <end position="58"/>
    </location>
</feature>
<dbReference type="CDD" id="cd00051">
    <property type="entry name" value="EFh"/>
    <property type="match status" value="1"/>
</dbReference>
<dbReference type="Gene3D" id="1.10.238.10">
    <property type="entry name" value="EF-hand"/>
    <property type="match status" value="1"/>
</dbReference>